<evidence type="ECO:0000313" key="3">
    <source>
        <dbReference type="Proteomes" id="UP000482800"/>
    </source>
</evidence>
<feature type="compositionally biased region" description="Low complexity" evidence="1">
    <location>
        <begin position="116"/>
        <end position="128"/>
    </location>
</feature>
<reference evidence="2 3" key="2">
    <citation type="submission" date="2020-03" db="EMBL/GenBank/DDBJ databases">
        <authorList>
            <person name="Ichikawa N."/>
            <person name="Kimura A."/>
            <person name="Kitahashi Y."/>
            <person name="Uohara A."/>
        </authorList>
    </citation>
    <scope>NUCLEOTIDE SEQUENCE [LARGE SCALE GENOMIC DNA]</scope>
    <source>
        <strain evidence="2 3">NBRC 108639</strain>
    </source>
</reference>
<sequence length="222" mass="24817">MATVDVVDKEPRMSGDRITVDDVLARQGSAEELRVTIEAVPEDEGRVKVTPFVPDVGCLCAYSLTIDKQVIESVTTTDEFHHCCGKRLMIVQVSFAENALADVFQQLGDSARRSARPAATRSLQTTTTRRFDPPPTRFPFAQPPDPDPKLWPPRGTPTGSSFHMALCRRSWAECIRGCHGNPYDTHDPYQYDYCYCNCDYFYQVCLDPAHAGPNDCVYMGPT</sequence>
<gene>
    <name evidence="2" type="ORF">Phou_092060</name>
</gene>
<accession>A0A6V8KT51</accession>
<keyword evidence="3" id="KW-1185">Reference proteome</keyword>
<dbReference type="AlphaFoldDB" id="A0A6V8KT51"/>
<feature type="region of interest" description="Disordered" evidence="1">
    <location>
        <begin position="114"/>
        <end position="155"/>
    </location>
</feature>
<reference evidence="2 3" key="1">
    <citation type="submission" date="2020-03" db="EMBL/GenBank/DDBJ databases">
        <title>Whole genome shotgun sequence of Phytohabitans houttuyneae NBRC 108639.</title>
        <authorList>
            <person name="Komaki H."/>
            <person name="Tamura T."/>
        </authorList>
    </citation>
    <scope>NUCLEOTIDE SEQUENCE [LARGE SCALE GENOMIC DNA]</scope>
    <source>
        <strain evidence="2 3">NBRC 108639</strain>
    </source>
</reference>
<name>A0A6V8KT51_9ACTN</name>
<feature type="compositionally biased region" description="Pro residues" evidence="1">
    <location>
        <begin position="133"/>
        <end position="155"/>
    </location>
</feature>
<dbReference type="Proteomes" id="UP000482800">
    <property type="component" value="Unassembled WGS sequence"/>
</dbReference>
<comment type="caution">
    <text evidence="2">The sequence shown here is derived from an EMBL/GenBank/DDBJ whole genome shotgun (WGS) entry which is preliminary data.</text>
</comment>
<dbReference type="EMBL" id="BLPF01000004">
    <property type="protein sequence ID" value="GFJ85026.1"/>
    <property type="molecule type" value="Genomic_DNA"/>
</dbReference>
<evidence type="ECO:0000313" key="2">
    <source>
        <dbReference type="EMBL" id="GFJ85026.1"/>
    </source>
</evidence>
<organism evidence="2 3">
    <name type="scientific">Phytohabitans houttuyneae</name>
    <dbReference type="NCBI Taxonomy" id="1076126"/>
    <lineage>
        <taxon>Bacteria</taxon>
        <taxon>Bacillati</taxon>
        <taxon>Actinomycetota</taxon>
        <taxon>Actinomycetes</taxon>
        <taxon>Micromonosporales</taxon>
        <taxon>Micromonosporaceae</taxon>
    </lineage>
</organism>
<evidence type="ECO:0000256" key="1">
    <source>
        <dbReference type="SAM" id="MobiDB-lite"/>
    </source>
</evidence>
<proteinExistence type="predicted"/>
<protein>
    <submittedName>
        <fullName evidence="2">Uncharacterized protein</fullName>
    </submittedName>
</protein>